<dbReference type="AlphaFoldDB" id="A0A242N5C7"/>
<dbReference type="SMART" id="SM00901">
    <property type="entry name" value="FRG"/>
    <property type="match status" value="1"/>
</dbReference>
<accession>A0A242N5C7</accession>
<comment type="caution">
    <text evidence="2">The sequence shown here is derived from an EMBL/GenBank/DDBJ whole genome shotgun (WGS) entry which is preliminary data.</text>
</comment>
<dbReference type="Proteomes" id="UP000195221">
    <property type="component" value="Unassembled WGS sequence"/>
</dbReference>
<proteinExistence type="predicted"/>
<evidence type="ECO:0000313" key="3">
    <source>
        <dbReference type="Proteomes" id="UP000195221"/>
    </source>
</evidence>
<protein>
    <recommendedName>
        <fullName evidence="1">FRG domain-containing protein</fullName>
    </recommendedName>
</protein>
<dbReference type="Pfam" id="PF08867">
    <property type="entry name" value="FRG"/>
    <property type="match status" value="1"/>
</dbReference>
<dbReference type="RefSeq" id="WP_143325620.1">
    <property type="nucleotide sequence ID" value="NZ_MSRG01000064.1"/>
</dbReference>
<feature type="domain" description="FRG" evidence="1">
    <location>
        <begin position="165"/>
        <end position="271"/>
    </location>
</feature>
<name>A0A242N5C7_CABSO</name>
<evidence type="ECO:0000313" key="2">
    <source>
        <dbReference type="EMBL" id="OTP78879.1"/>
    </source>
</evidence>
<dbReference type="InterPro" id="IPR014966">
    <property type="entry name" value="FRG-dom"/>
</dbReference>
<sequence length="386" mass="44412">MTKAKRPKLPAPLIGQWTGEFHATQWAGDIVIDLEMRSDHTVGSAMLFPREGLNAPVVVGRIDEIYLGADGAFTTILLQPTHPKNPTQLVPPHQVQEVFPPDIRIATKAQARIRWNGTNMEVEWNSDIGMQGSARLTRNDPNRPSDILSTRMSWDAFKRHVSRLETRKFIFRGQQKPWRLRSHFHRTNRSDLFRYTFDDLATLHRHLSARTKHIFNRADSDEFGALLHLAQHHGFPTPLIDWTYSPYVAAFFAFRHIPIAASKKRNAGYIRIFQFDQAQWRENTPQIPITAPVRPHFSLMEFLAIENERLIPQQALSALTNVDDVESYIKFVEQTWKHQYVYAIDIPVKERETVMNELALMGITAGSLFPGLDGACEELRERLFAQ</sequence>
<organism evidence="2 3">
    <name type="scientific">Caballeronia sordidicola</name>
    <name type="common">Burkholderia sordidicola</name>
    <dbReference type="NCBI Taxonomy" id="196367"/>
    <lineage>
        <taxon>Bacteria</taxon>
        <taxon>Pseudomonadati</taxon>
        <taxon>Pseudomonadota</taxon>
        <taxon>Betaproteobacteria</taxon>
        <taxon>Burkholderiales</taxon>
        <taxon>Burkholderiaceae</taxon>
        <taxon>Caballeronia</taxon>
    </lineage>
</organism>
<reference evidence="2 3" key="1">
    <citation type="submission" date="2017-03" db="EMBL/GenBank/DDBJ databases">
        <title>Genome analysis of strain PAMC 26577.</title>
        <authorList>
            <person name="Oh H.-M."/>
            <person name="Yang J.-A."/>
        </authorList>
    </citation>
    <scope>NUCLEOTIDE SEQUENCE [LARGE SCALE GENOMIC DNA]</scope>
    <source>
        <strain evidence="2 3">PAMC 26577</strain>
    </source>
</reference>
<dbReference type="EMBL" id="NBTZ01000021">
    <property type="protein sequence ID" value="OTP78879.1"/>
    <property type="molecule type" value="Genomic_DNA"/>
</dbReference>
<evidence type="ECO:0000259" key="1">
    <source>
        <dbReference type="SMART" id="SM00901"/>
    </source>
</evidence>
<gene>
    <name evidence="2" type="ORF">PAMC26577_03015</name>
</gene>